<dbReference type="AlphaFoldDB" id="A0AAD7LWA5"/>
<evidence type="ECO:0000313" key="1">
    <source>
        <dbReference type="EMBL" id="KAJ7965298.1"/>
    </source>
</evidence>
<dbReference type="InterPro" id="IPR036047">
    <property type="entry name" value="F-box-like_dom_sf"/>
</dbReference>
<name>A0AAD7LWA5_QUISA</name>
<organism evidence="1 2">
    <name type="scientific">Quillaja saponaria</name>
    <name type="common">Soap bark tree</name>
    <dbReference type="NCBI Taxonomy" id="32244"/>
    <lineage>
        <taxon>Eukaryota</taxon>
        <taxon>Viridiplantae</taxon>
        <taxon>Streptophyta</taxon>
        <taxon>Embryophyta</taxon>
        <taxon>Tracheophyta</taxon>
        <taxon>Spermatophyta</taxon>
        <taxon>Magnoliopsida</taxon>
        <taxon>eudicotyledons</taxon>
        <taxon>Gunneridae</taxon>
        <taxon>Pentapetalae</taxon>
        <taxon>rosids</taxon>
        <taxon>fabids</taxon>
        <taxon>Fabales</taxon>
        <taxon>Quillajaceae</taxon>
        <taxon>Quillaja</taxon>
    </lineage>
</organism>
<evidence type="ECO:0000313" key="2">
    <source>
        <dbReference type="Proteomes" id="UP001163823"/>
    </source>
</evidence>
<keyword evidence="2" id="KW-1185">Reference proteome</keyword>
<reference evidence="1" key="1">
    <citation type="journal article" date="2023" name="Science">
        <title>Elucidation of the pathway for biosynthesis of saponin adjuvants from the soapbark tree.</title>
        <authorList>
            <person name="Reed J."/>
            <person name="Orme A."/>
            <person name="El-Demerdash A."/>
            <person name="Owen C."/>
            <person name="Martin L.B.B."/>
            <person name="Misra R.C."/>
            <person name="Kikuchi S."/>
            <person name="Rejzek M."/>
            <person name="Martin A.C."/>
            <person name="Harkess A."/>
            <person name="Leebens-Mack J."/>
            <person name="Louveau T."/>
            <person name="Stephenson M.J."/>
            <person name="Osbourn A."/>
        </authorList>
    </citation>
    <scope>NUCLEOTIDE SEQUENCE</scope>
    <source>
        <strain evidence="1">S10</strain>
    </source>
</reference>
<proteinExistence type="predicted"/>
<dbReference type="SUPFAM" id="SSF81383">
    <property type="entry name" value="F-box domain"/>
    <property type="match status" value="1"/>
</dbReference>
<sequence>LSLSLSLSGLRKFCLKWRGCRLKFFCRSFVSWTTRVLQLFKKVCSFKTKPLILSIVCRKWKLLGSDNTLWADLFKERWGDDRALFHAPVGSKSWKDVYVVQDRCDRVGLGLKIIREGSDYYLVHQGVIQRYLGSRRIRKQAASHPVICEEGVLDERSCRGILDKILFFIGDLEVASADAKRGRVL</sequence>
<dbReference type="KEGG" id="qsa:O6P43_014962"/>
<dbReference type="EMBL" id="JARAOO010000006">
    <property type="protein sequence ID" value="KAJ7965298.1"/>
    <property type="molecule type" value="Genomic_DNA"/>
</dbReference>
<accession>A0AAD7LWA5</accession>
<protein>
    <submittedName>
        <fullName evidence="1">F-box-like protein</fullName>
    </submittedName>
</protein>
<gene>
    <name evidence="1" type="ORF">O6P43_014962</name>
</gene>
<dbReference type="Proteomes" id="UP001163823">
    <property type="component" value="Chromosome 6"/>
</dbReference>
<dbReference type="Gene3D" id="1.20.1280.50">
    <property type="match status" value="1"/>
</dbReference>
<feature type="non-terminal residue" evidence="1">
    <location>
        <position position="185"/>
    </location>
</feature>
<comment type="caution">
    <text evidence="1">The sequence shown here is derived from an EMBL/GenBank/DDBJ whole genome shotgun (WGS) entry which is preliminary data.</text>
</comment>